<dbReference type="InterPro" id="IPR036380">
    <property type="entry name" value="Isochorismatase-like_sf"/>
</dbReference>
<name>A0A5B8RBI3_9ZZZZ</name>
<dbReference type="Pfam" id="PF00857">
    <property type="entry name" value="Isochorismatase"/>
    <property type="match status" value="1"/>
</dbReference>
<protein>
    <submittedName>
        <fullName evidence="3">Maleamate amidohydrolase</fullName>
        <ecNumber evidence="3">3.5.1.107</ecNumber>
    </submittedName>
</protein>
<reference evidence="3" key="1">
    <citation type="submission" date="2019-06" db="EMBL/GenBank/DDBJ databases">
        <authorList>
            <person name="Murdoch R.W."/>
            <person name="Fathepure B."/>
        </authorList>
    </citation>
    <scope>NUCLEOTIDE SEQUENCE</scope>
</reference>
<dbReference type="Gene3D" id="3.40.50.850">
    <property type="entry name" value="Isochorismatase-like"/>
    <property type="match status" value="1"/>
</dbReference>
<dbReference type="EMBL" id="MN079122">
    <property type="protein sequence ID" value="QEA06056.1"/>
    <property type="molecule type" value="Genomic_DNA"/>
</dbReference>
<gene>
    <name evidence="3" type="primary">nicF</name>
    <name evidence="3" type="ORF">KBTEX_02385</name>
</gene>
<dbReference type="PANTHER" id="PTHR43540:SF1">
    <property type="entry name" value="ISOCHORISMATASE HYDROLASE"/>
    <property type="match status" value="1"/>
</dbReference>
<dbReference type="EC" id="3.5.1.107" evidence="3"/>
<accession>A0A5B8RBI3</accession>
<sequence length="215" mass="24073">MGDQRDYTERSYGEIDVGLGQRPGIVVIDFQKGFTEEQYPLGGAPLIMRSLENTARLLDTARACGIPVANCYTAYQGGLDMPYWKITAVREQFRLGDPSIELDPRIHEPGYDVVVCKKGPSIFFQTGVVPYFIKEQVDTVIITGCTTSGCVRASSIDSFQWGFRTIVPEDCVGDHEEQPHRDNLRDISRRYVDLSSADDLIPYLEKISANRRAAV</sequence>
<keyword evidence="1 3" id="KW-0378">Hydrolase</keyword>
<organism evidence="3">
    <name type="scientific">uncultured organism</name>
    <dbReference type="NCBI Taxonomy" id="155900"/>
    <lineage>
        <taxon>unclassified sequences</taxon>
        <taxon>environmental samples</taxon>
    </lineage>
</organism>
<feature type="domain" description="Isochorismatase-like" evidence="2">
    <location>
        <begin position="25"/>
        <end position="198"/>
    </location>
</feature>
<dbReference type="PANTHER" id="PTHR43540">
    <property type="entry name" value="PEROXYUREIDOACRYLATE/UREIDOACRYLATE AMIDOHYDROLASE-RELATED"/>
    <property type="match status" value="1"/>
</dbReference>
<dbReference type="SUPFAM" id="SSF52499">
    <property type="entry name" value="Isochorismatase-like hydrolases"/>
    <property type="match status" value="1"/>
</dbReference>
<evidence type="ECO:0000259" key="2">
    <source>
        <dbReference type="Pfam" id="PF00857"/>
    </source>
</evidence>
<evidence type="ECO:0000256" key="1">
    <source>
        <dbReference type="ARBA" id="ARBA00022801"/>
    </source>
</evidence>
<dbReference type="GO" id="GO:0016787">
    <property type="term" value="F:hydrolase activity"/>
    <property type="evidence" value="ECO:0007669"/>
    <property type="project" value="UniProtKB-KW"/>
</dbReference>
<dbReference type="InterPro" id="IPR000868">
    <property type="entry name" value="Isochorismatase-like_dom"/>
</dbReference>
<evidence type="ECO:0000313" key="3">
    <source>
        <dbReference type="EMBL" id="QEA06056.1"/>
    </source>
</evidence>
<dbReference type="InterPro" id="IPR050272">
    <property type="entry name" value="Isochorismatase-like_hydrls"/>
</dbReference>
<dbReference type="AlphaFoldDB" id="A0A5B8RBI3"/>
<proteinExistence type="predicted"/>